<feature type="domain" description="CAAX prenyl protease 2/Lysostaphin resistance protein A-like" evidence="2">
    <location>
        <begin position="130"/>
        <end position="215"/>
    </location>
</feature>
<organism evidence="4 5">
    <name type="scientific">Siminovitchia terrae</name>
    <name type="common">Bacillus terrae</name>
    <dbReference type="NCBI Taxonomy" id="1914933"/>
    <lineage>
        <taxon>Bacteria</taxon>
        <taxon>Bacillati</taxon>
        <taxon>Bacillota</taxon>
        <taxon>Bacilli</taxon>
        <taxon>Bacillales</taxon>
        <taxon>Bacillaceae</taxon>
        <taxon>Siminovitchia</taxon>
    </lineage>
</organism>
<keyword evidence="1" id="KW-0812">Transmembrane</keyword>
<dbReference type="PANTHER" id="PTHR36435:SF6">
    <property type="entry name" value="ABORTIVE INFECTION PROTEIN"/>
    <property type="match status" value="1"/>
</dbReference>
<comment type="caution">
    <text evidence="4">The sequence shown here is derived from an EMBL/GenBank/DDBJ whole genome shotgun (WGS) entry which is preliminary data.</text>
</comment>
<keyword evidence="6" id="KW-1185">Reference proteome</keyword>
<evidence type="ECO:0000259" key="2">
    <source>
        <dbReference type="Pfam" id="PF02517"/>
    </source>
</evidence>
<evidence type="ECO:0000313" key="5">
    <source>
        <dbReference type="Proteomes" id="UP000287296"/>
    </source>
</evidence>
<dbReference type="Proteomes" id="UP000287296">
    <property type="component" value="Unassembled WGS sequence"/>
</dbReference>
<dbReference type="GO" id="GO:0006508">
    <property type="term" value="P:proteolysis"/>
    <property type="evidence" value="ECO:0007669"/>
    <property type="project" value="UniProtKB-KW"/>
</dbReference>
<dbReference type="PANTHER" id="PTHR36435">
    <property type="entry name" value="SLR1288 PROTEIN"/>
    <property type="match status" value="1"/>
</dbReference>
<dbReference type="InterPro" id="IPR003675">
    <property type="entry name" value="Rce1/LyrA-like_dom"/>
</dbReference>
<dbReference type="OrthoDB" id="2194912at2"/>
<sequence>MNRRYIFIVMTYIAMQLSVFIGMPLFYAIGIKGFNLSPKEAEIQATGYWLVFSFFVGLAIVLFLLWKNEKHNKIERAAPLSFGLSLAWAVAGIFMAFFAQVIAVAIEQVIGVTPGSENTQEILKLIDLFPAIVLISSIIGPILEEIVFRKVIFGTLYNRLPFGMAAVISSVIFAFAHMEPIHLILYTAMGFVFAFLYVQTKRIIVPIIAHVMMNTLVVVAQRFVPEDLEKNIQSFIHSVQWMGGFFL</sequence>
<dbReference type="EMBL" id="BORJ01000023">
    <property type="protein sequence ID" value="GIN99272.1"/>
    <property type="molecule type" value="Genomic_DNA"/>
</dbReference>
<dbReference type="GO" id="GO:0080120">
    <property type="term" value="P:CAAX-box protein maturation"/>
    <property type="evidence" value="ECO:0007669"/>
    <property type="project" value="UniProtKB-ARBA"/>
</dbReference>
<dbReference type="GO" id="GO:0008237">
    <property type="term" value="F:metallopeptidase activity"/>
    <property type="evidence" value="ECO:0007669"/>
    <property type="project" value="UniProtKB-KW"/>
</dbReference>
<gene>
    <name evidence="4" type="ORF">D5F11_021405</name>
    <name evidence="3" type="ORF">J6TS1_51420</name>
</gene>
<feature type="transmembrane region" description="Helical" evidence="1">
    <location>
        <begin position="156"/>
        <end position="175"/>
    </location>
</feature>
<dbReference type="AlphaFoldDB" id="A0A429X2I8"/>
<dbReference type="InterPro" id="IPR052710">
    <property type="entry name" value="CAAX_protease"/>
</dbReference>
<feature type="transmembrane region" description="Helical" evidence="1">
    <location>
        <begin position="122"/>
        <end position="144"/>
    </location>
</feature>
<reference evidence="4 5" key="1">
    <citation type="submission" date="2018-12" db="EMBL/GenBank/DDBJ databases">
        <authorList>
            <person name="Sun L."/>
            <person name="Chen Z."/>
        </authorList>
    </citation>
    <scope>NUCLEOTIDE SEQUENCE [LARGE SCALE GENOMIC DNA]</scope>
    <source>
        <strain evidence="4 5">LMG 29736</strain>
    </source>
</reference>
<keyword evidence="1" id="KW-0472">Membrane</keyword>
<protein>
    <submittedName>
        <fullName evidence="4">CPBP family intramembrane metalloprotease</fullName>
    </submittedName>
    <submittedName>
        <fullName evidence="3">Peptidase</fullName>
    </submittedName>
</protein>
<feature type="transmembrane region" description="Helical" evidence="1">
    <location>
        <begin position="203"/>
        <end position="224"/>
    </location>
</feature>
<name>A0A429X2I8_SIMTE</name>
<feature type="transmembrane region" description="Helical" evidence="1">
    <location>
        <begin position="181"/>
        <end position="198"/>
    </location>
</feature>
<keyword evidence="4" id="KW-0378">Hydrolase</keyword>
<evidence type="ECO:0000256" key="1">
    <source>
        <dbReference type="SAM" id="Phobius"/>
    </source>
</evidence>
<evidence type="ECO:0000313" key="4">
    <source>
        <dbReference type="EMBL" id="RST57623.1"/>
    </source>
</evidence>
<feature type="transmembrane region" description="Helical" evidence="1">
    <location>
        <begin position="7"/>
        <end position="27"/>
    </location>
</feature>
<feature type="transmembrane region" description="Helical" evidence="1">
    <location>
        <begin position="47"/>
        <end position="66"/>
    </location>
</feature>
<dbReference type="GO" id="GO:0004175">
    <property type="term" value="F:endopeptidase activity"/>
    <property type="evidence" value="ECO:0007669"/>
    <property type="project" value="UniProtKB-ARBA"/>
</dbReference>
<keyword evidence="4" id="KW-0645">Protease</keyword>
<evidence type="ECO:0000313" key="3">
    <source>
        <dbReference type="EMBL" id="GIN99272.1"/>
    </source>
</evidence>
<proteinExistence type="predicted"/>
<reference evidence="3 6" key="2">
    <citation type="submission" date="2021-03" db="EMBL/GenBank/DDBJ databases">
        <title>Antimicrobial resistance genes in bacteria isolated from Japanese honey, and their potential for conferring macrolide and lincosamide resistance in the American foulbrood pathogen Paenibacillus larvae.</title>
        <authorList>
            <person name="Okamoto M."/>
            <person name="Kumagai M."/>
            <person name="Kanamori H."/>
            <person name="Takamatsu D."/>
        </authorList>
    </citation>
    <scope>NUCLEOTIDE SEQUENCE [LARGE SCALE GENOMIC DNA]</scope>
    <source>
        <strain evidence="3 6">J6TS1</strain>
    </source>
</reference>
<keyword evidence="4" id="KW-0482">Metalloprotease</keyword>
<feature type="transmembrane region" description="Helical" evidence="1">
    <location>
        <begin position="78"/>
        <end position="102"/>
    </location>
</feature>
<dbReference type="Pfam" id="PF02517">
    <property type="entry name" value="Rce1-like"/>
    <property type="match status" value="1"/>
</dbReference>
<keyword evidence="1" id="KW-1133">Transmembrane helix</keyword>
<dbReference type="EMBL" id="QYTW02000030">
    <property type="protein sequence ID" value="RST57623.1"/>
    <property type="molecule type" value="Genomic_DNA"/>
</dbReference>
<dbReference type="Proteomes" id="UP000680670">
    <property type="component" value="Unassembled WGS sequence"/>
</dbReference>
<evidence type="ECO:0000313" key="6">
    <source>
        <dbReference type="Proteomes" id="UP000680670"/>
    </source>
</evidence>
<accession>A0A429X2I8</accession>
<dbReference type="RefSeq" id="WP_120118273.1">
    <property type="nucleotide sequence ID" value="NZ_BORI01000022.1"/>
</dbReference>